<dbReference type="RefSeq" id="WP_303544016.1">
    <property type="nucleotide sequence ID" value="NZ_JAUOTP010000007.1"/>
</dbReference>
<dbReference type="Proteomes" id="UP001169764">
    <property type="component" value="Unassembled WGS sequence"/>
</dbReference>
<feature type="signal peptide" evidence="1">
    <location>
        <begin position="1"/>
        <end position="28"/>
    </location>
</feature>
<proteinExistence type="predicted"/>
<keyword evidence="1" id="KW-0732">Signal</keyword>
<comment type="caution">
    <text evidence="3">The sequence shown here is derived from an EMBL/GenBank/DDBJ whole genome shotgun (WGS) entry which is preliminary data.</text>
</comment>
<dbReference type="NCBIfam" id="NF035944">
    <property type="entry name" value="PEPxxWA-CTERM"/>
    <property type="match status" value="1"/>
</dbReference>
<evidence type="ECO:0000256" key="1">
    <source>
        <dbReference type="SAM" id="SignalP"/>
    </source>
</evidence>
<evidence type="ECO:0000259" key="2">
    <source>
        <dbReference type="Pfam" id="PF07589"/>
    </source>
</evidence>
<feature type="chain" id="PRO_5045841898" evidence="1">
    <location>
        <begin position="29"/>
        <end position="242"/>
    </location>
</feature>
<evidence type="ECO:0000313" key="3">
    <source>
        <dbReference type="EMBL" id="MDO6415697.1"/>
    </source>
</evidence>
<dbReference type="Pfam" id="PF07589">
    <property type="entry name" value="PEP-CTERM"/>
    <property type="match status" value="1"/>
</dbReference>
<dbReference type="NCBIfam" id="TIGR02595">
    <property type="entry name" value="PEP_CTERM"/>
    <property type="match status" value="1"/>
</dbReference>
<evidence type="ECO:0000313" key="4">
    <source>
        <dbReference type="Proteomes" id="UP001169764"/>
    </source>
</evidence>
<feature type="domain" description="Ice-binding protein C-terminal" evidence="2">
    <location>
        <begin position="208"/>
        <end position="232"/>
    </location>
</feature>
<sequence>MGFSAVSRFGVIASGLLGALTLASGANAAVTISSIALDTPGGVSGTITYTPTTPDYVVNAGIGRLKLTTDTGDTLLSYCIDIFHSLTAASFTPATITSTSLSSTKIARLSALLSNGEALVTDANHSAAEQLAIWEIVNEGSGTYNLTAGDLKVSNISSSAVSLANTYLSNITSETWTADPTLSLAVLQAPNNQTQLVWGTSANKVLGAVPEPATWAMMIGGFGAIGATLRRRGTANGLVSVR</sequence>
<protein>
    <submittedName>
        <fullName evidence="3">PEPxxWA-CTERM sorting domain-containing protein</fullName>
    </submittedName>
</protein>
<reference evidence="3" key="1">
    <citation type="submission" date="2023-07" db="EMBL/GenBank/DDBJ databases">
        <authorList>
            <person name="Kim M."/>
        </authorList>
    </citation>
    <scope>NUCLEOTIDE SEQUENCE</scope>
    <source>
        <strain evidence="3">BIUV-7</strain>
    </source>
</reference>
<accession>A0ABT8YBI4</accession>
<dbReference type="EMBL" id="JAUOTP010000007">
    <property type="protein sequence ID" value="MDO6415697.1"/>
    <property type="molecule type" value="Genomic_DNA"/>
</dbReference>
<dbReference type="InterPro" id="IPR013424">
    <property type="entry name" value="Ice-binding_C"/>
</dbReference>
<gene>
    <name evidence="3" type="ORF">Q4F19_15005</name>
</gene>
<organism evidence="3 4">
    <name type="scientific">Sphingomonas natans</name>
    <dbReference type="NCBI Taxonomy" id="3063330"/>
    <lineage>
        <taxon>Bacteria</taxon>
        <taxon>Pseudomonadati</taxon>
        <taxon>Pseudomonadota</taxon>
        <taxon>Alphaproteobacteria</taxon>
        <taxon>Sphingomonadales</taxon>
        <taxon>Sphingomonadaceae</taxon>
        <taxon>Sphingomonas</taxon>
    </lineage>
</organism>
<keyword evidence="4" id="KW-1185">Reference proteome</keyword>
<name>A0ABT8YBI4_9SPHN</name>